<name>A0ABM8QHV8_9BACT</name>
<sequence>MNRHPRVCILTSQYFDWGIYGGFGSMSRKLAESLASSGHRVSVIVPGRRGQRPIETIGGVEIRSFSPRNVVDACRLIRASNADIFHSQDPTVLTYLAQRIHPRRAHVVTSRDPRELSDWWVEFLYATPMRRLLTPLNYLTESGLLVRQAVRRANAVYCPAHFLKEKVKRLYGLTELPALLPNLIDVPAAVPRKSERPTITFVARWDKRKRPWLFLELAAQFPEYRFVAVGKGSASAEAGFDAELRRRFRDVPNLEMPGLINRFREPERMHQLLSDTWIFVSTAVREGLPLTFLEAAAYGCPIISSVDPDQFATRFGKQVHDDDYAAAIRSLLAEAPLEKGRAAYDYVRATYETSRALAAHQEQYARFAA</sequence>
<keyword evidence="4" id="KW-1185">Reference proteome</keyword>
<dbReference type="SUPFAM" id="SSF53756">
    <property type="entry name" value="UDP-Glycosyltransferase/glycogen phosphorylase"/>
    <property type="match status" value="1"/>
</dbReference>
<protein>
    <recommendedName>
        <fullName evidence="5">Glycosyl transferase, group 1</fullName>
    </recommendedName>
</protein>
<dbReference type="PANTHER" id="PTHR12526">
    <property type="entry name" value="GLYCOSYLTRANSFERASE"/>
    <property type="match status" value="1"/>
</dbReference>
<comment type="caution">
    <text evidence="3">The sequence shown here is derived from an EMBL/GenBank/DDBJ whole genome shotgun (WGS) entry which is preliminary data.</text>
</comment>
<evidence type="ECO:0000259" key="1">
    <source>
        <dbReference type="Pfam" id="PF00534"/>
    </source>
</evidence>
<evidence type="ECO:0000313" key="3">
    <source>
        <dbReference type="EMBL" id="CAE6698300.1"/>
    </source>
</evidence>
<evidence type="ECO:0000259" key="2">
    <source>
        <dbReference type="Pfam" id="PF13439"/>
    </source>
</evidence>
<organism evidence="3 4">
    <name type="scientific">Nitrospira defluvii</name>
    <dbReference type="NCBI Taxonomy" id="330214"/>
    <lineage>
        <taxon>Bacteria</taxon>
        <taxon>Pseudomonadati</taxon>
        <taxon>Nitrospirota</taxon>
        <taxon>Nitrospiria</taxon>
        <taxon>Nitrospirales</taxon>
        <taxon>Nitrospiraceae</taxon>
        <taxon>Nitrospira</taxon>
    </lineage>
</organism>
<dbReference type="Pfam" id="PF13439">
    <property type="entry name" value="Glyco_transf_4"/>
    <property type="match status" value="1"/>
</dbReference>
<feature type="domain" description="Glycosyl transferase family 1" evidence="1">
    <location>
        <begin position="191"/>
        <end position="306"/>
    </location>
</feature>
<dbReference type="Pfam" id="PF00534">
    <property type="entry name" value="Glycos_transf_1"/>
    <property type="match status" value="1"/>
</dbReference>
<evidence type="ECO:0000313" key="4">
    <source>
        <dbReference type="Proteomes" id="UP000675880"/>
    </source>
</evidence>
<dbReference type="CDD" id="cd03801">
    <property type="entry name" value="GT4_PimA-like"/>
    <property type="match status" value="1"/>
</dbReference>
<dbReference type="InterPro" id="IPR028098">
    <property type="entry name" value="Glyco_trans_4-like_N"/>
</dbReference>
<feature type="domain" description="Glycosyltransferase subfamily 4-like N-terminal" evidence="2">
    <location>
        <begin position="20"/>
        <end position="186"/>
    </location>
</feature>
<proteinExistence type="predicted"/>
<dbReference type="PANTHER" id="PTHR12526:SF630">
    <property type="entry name" value="GLYCOSYLTRANSFERASE"/>
    <property type="match status" value="1"/>
</dbReference>
<accession>A0ABM8QHV8</accession>
<reference evidence="3 4" key="1">
    <citation type="submission" date="2021-02" db="EMBL/GenBank/DDBJ databases">
        <authorList>
            <person name="Han P."/>
        </authorList>
    </citation>
    <scope>NUCLEOTIDE SEQUENCE [LARGE SCALE GENOMIC DNA]</scope>
    <source>
        <strain evidence="3">Candidatus Nitrospira sp. ZN2</strain>
    </source>
</reference>
<gene>
    <name evidence="3" type="ORF">NSPZN2_10579</name>
</gene>
<dbReference type="EMBL" id="CAJNBJ010000001">
    <property type="protein sequence ID" value="CAE6698300.1"/>
    <property type="molecule type" value="Genomic_DNA"/>
</dbReference>
<dbReference type="RefSeq" id="WP_213040446.1">
    <property type="nucleotide sequence ID" value="NZ_CAJNBJ010000001.1"/>
</dbReference>
<dbReference type="Proteomes" id="UP000675880">
    <property type="component" value="Unassembled WGS sequence"/>
</dbReference>
<dbReference type="InterPro" id="IPR001296">
    <property type="entry name" value="Glyco_trans_1"/>
</dbReference>
<evidence type="ECO:0008006" key="5">
    <source>
        <dbReference type="Google" id="ProtNLM"/>
    </source>
</evidence>
<dbReference type="Gene3D" id="3.40.50.2000">
    <property type="entry name" value="Glycogen Phosphorylase B"/>
    <property type="match status" value="2"/>
</dbReference>